<feature type="transmembrane region" description="Helical" evidence="1">
    <location>
        <begin position="255"/>
        <end position="275"/>
    </location>
</feature>
<organism evidence="2 3">
    <name type="scientific">Gimesia algae</name>
    <dbReference type="NCBI Taxonomy" id="2527971"/>
    <lineage>
        <taxon>Bacteria</taxon>
        <taxon>Pseudomonadati</taxon>
        <taxon>Planctomycetota</taxon>
        <taxon>Planctomycetia</taxon>
        <taxon>Planctomycetales</taxon>
        <taxon>Planctomycetaceae</taxon>
        <taxon>Gimesia</taxon>
    </lineage>
</organism>
<evidence type="ECO:0000256" key="1">
    <source>
        <dbReference type="SAM" id="Phobius"/>
    </source>
</evidence>
<evidence type="ECO:0000313" key="3">
    <source>
        <dbReference type="Proteomes" id="UP000316855"/>
    </source>
</evidence>
<reference evidence="2 3" key="1">
    <citation type="submission" date="2019-02" db="EMBL/GenBank/DDBJ databases">
        <title>Deep-cultivation of Planctomycetes and their phenomic and genomic characterization uncovers novel biology.</title>
        <authorList>
            <person name="Wiegand S."/>
            <person name="Jogler M."/>
            <person name="Boedeker C."/>
            <person name="Pinto D."/>
            <person name="Vollmers J."/>
            <person name="Rivas-Marin E."/>
            <person name="Kohn T."/>
            <person name="Peeters S.H."/>
            <person name="Heuer A."/>
            <person name="Rast P."/>
            <person name="Oberbeckmann S."/>
            <person name="Bunk B."/>
            <person name="Jeske O."/>
            <person name="Meyerdierks A."/>
            <person name="Storesund J.E."/>
            <person name="Kallscheuer N."/>
            <person name="Luecker S."/>
            <person name="Lage O.M."/>
            <person name="Pohl T."/>
            <person name="Merkel B.J."/>
            <person name="Hornburger P."/>
            <person name="Mueller R.-W."/>
            <person name="Bruemmer F."/>
            <person name="Labrenz M."/>
            <person name="Spormann A.M."/>
            <person name="Op den Camp H."/>
            <person name="Overmann J."/>
            <person name="Amann R."/>
            <person name="Jetten M.S.M."/>
            <person name="Mascher T."/>
            <person name="Medema M.H."/>
            <person name="Devos D.P."/>
            <person name="Kaster A.-K."/>
            <person name="Ovreas L."/>
            <person name="Rohde M."/>
            <person name="Galperin M.Y."/>
            <person name="Jogler C."/>
        </authorList>
    </citation>
    <scope>NUCLEOTIDE SEQUENCE [LARGE SCALE GENOMIC DNA]</scope>
    <source>
        <strain evidence="2 3">Pan161</strain>
    </source>
</reference>
<keyword evidence="1" id="KW-1133">Transmembrane helix</keyword>
<evidence type="ECO:0000313" key="2">
    <source>
        <dbReference type="EMBL" id="QDT89380.1"/>
    </source>
</evidence>
<dbReference type="PANTHER" id="PTHR38454:SF1">
    <property type="entry name" value="INTEGRAL MEMBRANE PROTEIN"/>
    <property type="match status" value="1"/>
</dbReference>
<gene>
    <name evidence="2" type="ORF">Pan161_10090</name>
</gene>
<dbReference type="InterPro" id="IPR018580">
    <property type="entry name" value="Uncharacterised_YfhO"/>
</dbReference>
<feature type="transmembrane region" description="Helical" evidence="1">
    <location>
        <begin position="126"/>
        <end position="147"/>
    </location>
</feature>
<dbReference type="KEGG" id="gax:Pan161_10090"/>
<feature type="transmembrane region" description="Helical" evidence="1">
    <location>
        <begin position="463"/>
        <end position="480"/>
    </location>
</feature>
<dbReference type="EMBL" id="CP036343">
    <property type="protein sequence ID" value="QDT89380.1"/>
    <property type="molecule type" value="Genomic_DNA"/>
</dbReference>
<feature type="transmembrane region" description="Helical" evidence="1">
    <location>
        <begin position="153"/>
        <end position="174"/>
    </location>
</feature>
<feature type="transmembrane region" description="Helical" evidence="1">
    <location>
        <begin position="424"/>
        <end position="443"/>
    </location>
</feature>
<sequence>MKSGLFQNLIAALVLLVVTGVCFQTLLSHPDDVLVGIQNHGYNDTTSQFIAFKSYQKICWEQFQQLPYWNPYSLLGMPWLGTPQSSLFYPGNWLFFFVNAVTAISWSMVLHHWWAGLGAYLLGRKYQLSFFSALLSGIVFLAAPYFVAKTGEGHFTSITQIAWFPWILYGYQLLREGSRKAVPLLAILISLSFFCGHVQELYYLLLFLSGALTIECLVDLMLQKRQVPPDPQEPAADLPGSQSTTNTPGTRFKNWILVSLFVTGLVAIDLIPVFIYTKQAVRASGIDMAALYKGSLNLYSLLQLIDPFVWGGPDQYYGTGFFYWEAVCSFGCLPLLLALWGACIFCRNRNVIRLTLFCLAALLLAFGPHLPFYTLCYQLIPGFSMFRLPARLLWICSLAVALLAGFGCETLIRLSESERKKIYRLIIGVFFAVALLGMGYQFVRSNGIIAFNMGTEQTFRIQLAWLFTAISAGFISLFLASFTRKTAIAGTLFLGLICTWELCAHSHQILQTVPQNSFRGETKLITFLKKNLGQHRVLVNQRLLSDREAWQHQIMKIQGYEPVPLVRLGLLAAAAFPQPDAAPMMAGFESPDLLIARKPLLDLMSIKYVILQTDQEPEIEGWKAIERGMLPEEFVMRNTQTQQLPYLILENLNPLPRAYITGSVSQFDPNQPSQKIVAAISKVQPRNEVLLQQDVLPRGDRQTFTAAHISNVTPNQLTIEASLTAPGYLVVSDIYYPGWTARIDNQELPVLPADYSLRAIPLPAGKHQVELSFMPPGFQIGRLISLTTLMLLLVQLLSAFRKPRSKQIT</sequence>
<dbReference type="OrthoDB" id="9772884at2"/>
<name>A0A517V8Q4_9PLAN</name>
<feature type="transmembrane region" description="Helical" evidence="1">
    <location>
        <begin position="321"/>
        <end position="342"/>
    </location>
</feature>
<dbReference type="Pfam" id="PF09586">
    <property type="entry name" value="YfhO"/>
    <property type="match status" value="1"/>
</dbReference>
<feature type="transmembrane region" description="Helical" evidence="1">
    <location>
        <begin position="780"/>
        <end position="800"/>
    </location>
</feature>
<feature type="transmembrane region" description="Helical" evidence="1">
    <location>
        <begin position="93"/>
        <end position="114"/>
    </location>
</feature>
<dbReference type="PANTHER" id="PTHR38454">
    <property type="entry name" value="INTEGRAL MEMBRANE PROTEIN-RELATED"/>
    <property type="match status" value="1"/>
</dbReference>
<keyword evidence="3" id="KW-1185">Reference proteome</keyword>
<feature type="transmembrane region" description="Helical" evidence="1">
    <location>
        <begin position="487"/>
        <end position="507"/>
    </location>
</feature>
<proteinExistence type="predicted"/>
<feature type="transmembrane region" description="Helical" evidence="1">
    <location>
        <begin position="354"/>
        <end position="380"/>
    </location>
</feature>
<keyword evidence="1" id="KW-0812">Transmembrane</keyword>
<feature type="transmembrane region" description="Helical" evidence="1">
    <location>
        <begin position="392"/>
        <end position="412"/>
    </location>
</feature>
<dbReference type="AlphaFoldDB" id="A0A517V8Q4"/>
<dbReference type="RefSeq" id="WP_145224548.1">
    <property type="nucleotide sequence ID" value="NZ_CP036343.1"/>
</dbReference>
<keyword evidence="1" id="KW-0472">Membrane</keyword>
<protein>
    <submittedName>
        <fullName evidence="2">Bacterial membrane protein YfhO</fullName>
    </submittedName>
</protein>
<dbReference type="Proteomes" id="UP000316855">
    <property type="component" value="Chromosome"/>
</dbReference>
<feature type="transmembrane region" description="Helical" evidence="1">
    <location>
        <begin position="181"/>
        <end position="199"/>
    </location>
</feature>
<accession>A0A517V8Q4</accession>